<dbReference type="AlphaFoldDB" id="A0A233S5J7"/>
<keyword evidence="1" id="KW-0472">Membrane</keyword>
<protein>
    <submittedName>
        <fullName evidence="2">Uncharacterized protein</fullName>
    </submittedName>
</protein>
<accession>A0A233S5J7</accession>
<dbReference type="EMBL" id="MCGQ01000033">
    <property type="protein sequence ID" value="OXY90975.1"/>
    <property type="molecule type" value="Genomic_DNA"/>
</dbReference>
<keyword evidence="1" id="KW-1133">Transmembrane helix</keyword>
<feature type="transmembrane region" description="Helical" evidence="1">
    <location>
        <begin position="15"/>
        <end position="33"/>
    </location>
</feature>
<feature type="transmembrane region" description="Helical" evidence="1">
    <location>
        <begin position="54"/>
        <end position="75"/>
    </location>
</feature>
<comment type="caution">
    <text evidence="2">The sequence shown here is derived from an EMBL/GenBank/DDBJ whole genome shotgun (WGS) entry which is preliminary data.</text>
</comment>
<name>A0A233S5J7_STRDA</name>
<sequence>MYTLASQQMSAPDSALFDLTWGLGATAMGWVALINPRGILEWIALRRGNGGKVWPGRLAGGVFAVVGPVMAIKGIRHLLALKGSERPTVFHRTLGFSPVLGGVVIMAVVLAAVHAWRTNTFLQEAWTAGGLPRACAVLATLAALSFVTFTVFGYMAAGMLCCALTGAAAAGLVLLRNRV</sequence>
<dbReference type="OrthoDB" id="4248803at2"/>
<feature type="transmembrane region" description="Helical" evidence="1">
    <location>
        <begin position="152"/>
        <end position="175"/>
    </location>
</feature>
<evidence type="ECO:0000313" key="3">
    <source>
        <dbReference type="Proteomes" id="UP000215483"/>
    </source>
</evidence>
<dbReference type="Proteomes" id="UP000215483">
    <property type="component" value="Unassembled WGS sequence"/>
</dbReference>
<feature type="transmembrane region" description="Helical" evidence="1">
    <location>
        <begin position="95"/>
        <end position="113"/>
    </location>
</feature>
<dbReference type="RefSeq" id="WP_094220387.1">
    <property type="nucleotide sequence ID" value="NZ_MCGQ01000033.1"/>
</dbReference>
<keyword evidence="3" id="KW-1185">Reference proteome</keyword>
<proteinExistence type="predicted"/>
<keyword evidence="1" id="KW-0812">Transmembrane</keyword>
<reference evidence="2 3" key="1">
    <citation type="submission" date="2016-07" db="EMBL/GenBank/DDBJ databases">
        <title>Draft genome of Streptomyces diastatochromogenes.</title>
        <authorList>
            <person name="Podduturi R."/>
            <person name="Lukassen M.B."/>
            <person name="Clausen N."/>
            <person name="Nielsen J.L."/>
            <person name="Jorgensen N.O."/>
        </authorList>
    </citation>
    <scope>NUCLEOTIDE SEQUENCE [LARGE SCALE GENOMIC DNA]</scope>
    <source>
        <strain evidence="2 3">DSM 40608</strain>
    </source>
</reference>
<evidence type="ECO:0000256" key="1">
    <source>
        <dbReference type="SAM" id="Phobius"/>
    </source>
</evidence>
<feature type="transmembrane region" description="Helical" evidence="1">
    <location>
        <begin position="125"/>
        <end position="146"/>
    </location>
</feature>
<evidence type="ECO:0000313" key="2">
    <source>
        <dbReference type="EMBL" id="OXY90975.1"/>
    </source>
</evidence>
<organism evidence="2 3">
    <name type="scientific">Streptomyces diastatochromogenes</name>
    <dbReference type="NCBI Taxonomy" id="42236"/>
    <lineage>
        <taxon>Bacteria</taxon>
        <taxon>Bacillati</taxon>
        <taxon>Actinomycetota</taxon>
        <taxon>Actinomycetes</taxon>
        <taxon>Kitasatosporales</taxon>
        <taxon>Streptomycetaceae</taxon>
        <taxon>Streptomyces</taxon>
    </lineage>
</organism>
<gene>
    <name evidence="2" type="ORF">BEK98_32155</name>
</gene>